<feature type="domain" description="SnoaL-like" evidence="1">
    <location>
        <begin position="9"/>
        <end position="136"/>
    </location>
</feature>
<protein>
    <recommendedName>
        <fullName evidence="1">SnoaL-like domain-containing protein</fullName>
    </recommendedName>
</protein>
<dbReference type="KEGG" id="pgu:PGUG_01230"/>
<dbReference type="eggNOG" id="ENOG502S791">
    <property type="taxonomic scope" value="Eukaryota"/>
</dbReference>
<dbReference type="InterPro" id="IPR037401">
    <property type="entry name" value="SnoaL-like"/>
</dbReference>
<keyword evidence="3" id="KW-1185">Reference proteome</keyword>
<dbReference type="CDD" id="cd00531">
    <property type="entry name" value="NTF2_like"/>
    <property type="match status" value="1"/>
</dbReference>
<dbReference type="STRING" id="294746.A5DD79"/>
<accession>A5DD79</accession>
<evidence type="ECO:0000259" key="1">
    <source>
        <dbReference type="Pfam" id="PF13577"/>
    </source>
</evidence>
<dbReference type="GeneID" id="5128371"/>
<sequence length="153" mass="17144">MPETHILNSITEREAVADALYRAASAFDDNDVGLFNSAMCEDVIFKMNENVITGREAIKTQFLDFVGPKDTTHMISNVRVDLKPGDKTASLSAYAQAQHCHPGQGCDTSSPKYMSGSRYNLNLVKDKENVWKIKEWNMKIIWLEGDASVLSRE</sequence>
<name>A5DD79_PICGU</name>
<dbReference type="Pfam" id="PF13577">
    <property type="entry name" value="SnoaL_4"/>
    <property type="match status" value="1"/>
</dbReference>
<dbReference type="Gene3D" id="3.10.450.50">
    <property type="match status" value="1"/>
</dbReference>
<dbReference type="SUPFAM" id="SSF54427">
    <property type="entry name" value="NTF2-like"/>
    <property type="match status" value="1"/>
</dbReference>
<evidence type="ECO:0000313" key="2">
    <source>
        <dbReference type="EMBL" id="EDK37132.2"/>
    </source>
</evidence>
<dbReference type="OrthoDB" id="4035449at2759"/>
<dbReference type="InParanoid" id="A5DD79"/>
<dbReference type="AlphaFoldDB" id="A5DD79"/>
<dbReference type="Proteomes" id="UP000001997">
    <property type="component" value="Unassembled WGS sequence"/>
</dbReference>
<dbReference type="InterPro" id="IPR032710">
    <property type="entry name" value="NTF2-like_dom_sf"/>
</dbReference>
<dbReference type="VEuPathDB" id="FungiDB:PGUG_01230"/>
<dbReference type="RefSeq" id="XP_001485559.2">
    <property type="nucleotide sequence ID" value="XM_001485509.1"/>
</dbReference>
<proteinExistence type="predicted"/>
<organism evidence="2 3">
    <name type="scientific">Meyerozyma guilliermondii (strain ATCC 6260 / CBS 566 / DSM 6381 / JCM 1539 / NBRC 10279 / NRRL Y-324)</name>
    <name type="common">Yeast</name>
    <name type="synonym">Candida guilliermondii</name>
    <dbReference type="NCBI Taxonomy" id="294746"/>
    <lineage>
        <taxon>Eukaryota</taxon>
        <taxon>Fungi</taxon>
        <taxon>Dikarya</taxon>
        <taxon>Ascomycota</taxon>
        <taxon>Saccharomycotina</taxon>
        <taxon>Pichiomycetes</taxon>
        <taxon>Debaryomycetaceae</taxon>
        <taxon>Meyerozyma</taxon>
    </lineage>
</organism>
<dbReference type="EMBL" id="CH408156">
    <property type="protein sequence ID" value="EDK37132.2"/>
    <property type="molecule type" value="Genomic_DNA"/>
</dbReference>
<reference evidence="2 3" key="1">
    <citation type="journal article" date="2009" name="Nature">
        <title>Evolution of pathogenicity and sexual reproduction in eight Candida genomes.</title>
        <authorList>
            <person name="Butler G."/>
            <person name="Rasmussen M.D."/>
            <person name="Lin M.F."/>
            <person name="Santos M.A."/>
            <person name="Sakthikumar S."/>
            <person name="Munro C.A."/>
            <person name="Rheinbay E."/>
            <person name="Grabherr M."/>
            <person name="Forche A."/>
            <person name="Reedy J.L."/>
            <person name="Agrafioti I."/>
            <person name="Arnaud M.B."/>
            <person name="Bates S."/>
            <person name="Brown A.J."/>
            <person name="Brunke S."/>
            <person name="Costanzo M.C."/>
            <person name="Fitzpatrick D.A."/>
            <person name="de Groot P.W."/>
            <person name="Harris D."/>
            <person name="Hoyer L.L."/>
            <person name="Hube B."/>
            <person name="Klis F.M."/>
            <person name="Kodira C."/>
            <person name="Lennard N."/>
            <person name="Logue M.E."/>
            <person name="Martin R."/>
            <person name="Neiman A.M."/>
            <person name="Nikolaou E."/>
            <person name="Quail M.A."/>
            <person name="Quinn J."/>
            <person name="Santos M.C."/>
            <person name="Schmitzberger F.F."/>
            <person name="Sherlock G."/>
            <person name="Shah P."/>
            <person name="Silverstein K.A."/>
            <person name="Skrzypek M.S."/>
            <person name="Soll D."/>
            <person name="Staggs R."/>
            <person name="Stansfield I."/>
            <person name="Stumpf M.P."/>
            <person name="Sudbery P.E."/>
            <person name="Srikantha T."/>
            <person name="Zeng Q."/>
            <person name="Berman J."/>
            <person name="Berriman M."/>
            <person name="Heitman J."/>
            <person name="Gow N.A."/>
            <person name="Lorenz M.C."/>
            <person name="Birren B.W."/>
            <person name="Kellis M."/>
            <person name="Cuomo C.A."/>
        </authorList>
    </citation>
    <scope>NUCLEOTIDE SEQUENCE [LARGE SCALE GENOMIC DNA]</scope>
    <source>
        <strain evidence="3">ATCC 6260 / CBS 566 / DSM 6381 / JCM 1539 / NBRC 10279 / NRRL Y-324</strain>
    </source>
</reference>
<evidence type="ECO:0000313" key="3">
    <source>
        <dbReference type="Proteomes" id="UP000001997"/>
    </source>
</evidence>
<dbReference type="OMA" id="KLVWTEG"/>
<dbReference type="HOGENOM" id="CLU_106738_1_0_1"/>
<gene>
    <name evidence="2" type="ORF">PGUG_01230</name>
</gene>